<name>A0AA39ZRK8_9PEZI</name>
<reference evidence="1" key="1">
    <citation type="submission" date="2023-06" db="EMBL/GenBank/DDBJ databases">
        <title>Genome-scale phylogeny and comparative genomics of the fungal order Sordariales.</title>
        <authorList>
            <consortium name="Lawrence Berkeley National Laboratory"/>
            <person name="Hensen N."/>
            <person name="Bonometti L."/>
            <person name="Westerberg I."/>
            <person name="Brannstrom I.O."/>
            <person name="Guillou S."/>
            <person name="Cros-Aarteil S."/>
            <person name="Calhoun S."/>
            <person name="Haridas S."/>
            <person name="Kuo A."/>
            <person name="Mondo S."/>
            <person name="Pangilinan J."/>
            <person name="Riley R."/>
            <person name="Labutti K."/>
            <person name="Andreopoulos B."/>
            <person name="Lipzen A."/>
            <person name="Chen C."/>
            <person name="Yanf M."/>
            <person name="Daum C."/>
            <person name="Ng V."/>
            <person name="Clum A."/>
            <person name="Steindorff A."/>
            <person name="Ohm R."/>
            <person name="Martin F."/>
            <person name="Silar P."/>
            <person name="Natvig D."/>
            <person name="Lalanne C."/>
            <person name="Gautier V."/>
            <person name="Ament-Velasquez S.L."/>
            <person name="Kruys A."/>
            <person name="Hutchinson M.I."/>
            <person name="Powell A.J."/>
            <person name="Barry K."/>
            <person name="Miller A.N."/>
            <person name="Grigoriev I.V."/>
            <person name="Debuchy R."/>
            <person name="Gladieux P."/>
            <person name="Thoren M.H."/>
            <person name="Johannesson H."/>
        </authorList>
    </citation>
    <scope>NUCLEOTIDE SEQUENCE</scope>
    <source>
        <strain evidence="1">SMH4607-1</strain>
    </source>
</reference>
<dbReference type="EMBL" id="JAUKUA010000009">
    <property type="protein sequence ID" value="KAK0702204.1"/>
    <property type="molecule type" value="Genomic_DNA"/>
</dbReference>
<protein>
    <submittedName>
        <fullName evidence="1">Uncharacterized protein</fullName>
    </submittedName>
</protein>
<gene>
    <name evidence="1" type="ORF">B0H67DRAFT_393515</name>
</gene>
<evidence type="ECO:0000313" key="1">
    <source>
        <dbReference type="EMBL" id="KAK0702204.1"/>
    </source>
</evidence>
<evidence type="ECO:0000313" key="2">
    <source>
        <dbReference type="Proteomes" id="UP001172102"/>
    </source>
</evidence>
<keyword evidence="2" id="KW-1185">Reference proteome</keyword>
<dbReference type="Proteomes" id="UP001172102">
    <property type="component" value="Unassembled WGS sequence"/>
</dbReference>
<organism evidence="1 2">
    <name type="scientific">Lasiosphaeris hirsuta</name>
    <dbReference type="NCBI Taxonomy" id="260670"/>
    <lineage>
        <taxon>Eukaryota</taxon>
        <taxon>Fungi</taxon>
        <taxon>Dikarya</taxon>
        <taxon>Ascomycota</taxon>
        <taxon>Pezizomycotina</taxon>
        <taxon>Sordariomycetes</taxon>
        <taxon>Sordariomycetidae</taxon>
        <taxon>Sordariales</taxon>
        <taxon>Lasiosphaeriaceae</taxon>
        <taxon>Lasiosphaeris</taxon>
    </lineage>
</organism>
<comment type="caution">
    <text evidence="1">The sequence shown here is derived from an EMBL/GenBank/DDBJ whole genome shotgun (WGS) entry which is preliminary data.</text>
</comment>
<accession>A0AA39ZRK8</accession>
<sequence>MLSEAAERELKRKAILAQMSPIQLLKLLDESLSNDLERVLEVDYFTLFEQSAELLKRLYSQFDQDLSLREKLQWEIGQEPNQPARLPSLLALAFASDRGQMIVVAERLVGAVNTLSRK</sequence>
<dbReference type="AlphaFoldDB" id="A0AA39ZRK8"/>
<proteinExistence type="predicted"/>